<evidence type="ECO:0000256" key="3">
    <source>
        <dbReference type="SAM" id="MobiDB-lite"/>
    </source>
</evidence>
<feature type="compositionally biased region" description="Low complexity" evidence="3">
    <location>
        <begin position="53"/>
        <end position="67"/>
    </location>
</feature>
<dbReference type="InterPro" id="IPR042495">
    <property type="entry name" value="PDGFRL"/>
</dbReference>
<dbReference type="InterPro" id="IPR007110">
    <property type="entry name" value="Ig-like_dom"/>
</dbReference>
<dbReference type="InterPro" id="IPR036179">
    <property type="entry name" value="Ig-like_dom_sf"/>
</dbReference>
<reference evidence="6" key="1">
    <citation type="submission" date="2022-08" db="EMBL/GenBank/DDBJ databases">
        <title>Genome sequencing of akame (Lates japonicus).</title>
        <authorList>
            <person name="Hashiguchi Y."/>
            <person name="Takahashi H."/>
        </authorList>
    </citation>
    <scope>NUCLEOTIDE SEQUENCE</scope>
    <source>
        <strain evidence="6">Kochi</strain>
    </source>
</reference>
<dbReference type="Proteomes" id="UP001279410">
    <property type="component" value="Unassembled WGS sequence"/>
</dbReference>
<dbReference type="PANTHER" id="PTHR15360:SF2">
    <property type="entry name" value="PLATELET-DERIVED GROWTH FACTOR RECEPTOR-LIKE PROTEIN"/>
    <property type="match status" value="1"/>
</dbReference>
<sequence>MPLVNLLGSKGRLVLGTLLICAIILELAYCQKDAQEQRPTPGTRPKPSKPKPGKTTNKGPRAVTAKPKIKATPAAQAQPLLTQVLNKGKFKKVGEAISVQTGDTLELRCRGKPVSWSVPTYLEEEDDGRLSIVQQERYGALTLVNTTGADTGEYTCYPMYCEDTDCRKEYGKAVKVFVFFPDPQELFVPSSDYYEVIQLRTNWPTVLPCQVTSPEAKVTLHREYPPVEVAVDGTEISFNVRKGFTIHRPRPYHAGALYCVASLGNLRQSSTKYMLIYVNYPMAPPAPVIQASSTSVVVGENLRVSCTVVGEQNVAVEFTWEYPGQQIGRPPYTQDSVSPVGGGAARQQSQSVLLVDEVRDVDQGTYTCTAQNLQGAKSVEAPAQSWGPPGCRRGDQERPQVEAPAQSWGLPGCRRGDQRPQVTSDLRTLGALEEESFERGGYGCVLTQVKEQEKVSCSSTSCFHSSVIPLPVAGLIRSLGRLSLRLKSGRVRKITAGPGQACRAVGLDSATVGCKAV</sequence>
<dbReference type="Pfam" id="PF13927">
    <property type="entry name" value="Ig_3"/>
    <property type="match status" value="1"/>
</dbReference>
<feature type="region of interest" description="Disordered" evidence="3">
    <location>
        <begin position="34"/>
        <end position="67"/>
    </location>
</feature>
<comment type="subunit">
    <text evidence="1">Forms a complex composed of PDGFRL, TNK2 and GRB2.</text>
</comment>
<dbReference type="PROSITE" id="PS50835">
    <property type="entry name" value="IG_LIKE"/>
    <property type="match status" value="2"/>
</dbReference>
<gene>
    <name evidence="6" type="ORF">AKAME5_001377900</name>
</gene>
<feature type="domain" description="Ig-like" evidence="5">
    <location>
        <begin position="79"/>
        <end position="156"/>
    </location>
</feature>
<evidence type="ECO:0000256" key="2">
    <source>
        <dbReference type="ARBA" id="ARBA00019671"/>
    </source>
</evidence>
<dbReference type="Pfam" id="PF21339">
    <property type="entry name" value="VEGFR-1-like_Ig-like"/>
    <property type="match status" value="1"/>
</dbReference>
<keyword evidence="6" id="KW-0675">Receptor</keyword>
<dbReference type="InterPro" id="IPR003598">
    <property type="entry name" value="Ig_sub2"/>
</dbReference>
<dbReference type="SUPFAM" id="SSF48726">
    <property type="entry name" value="Immunoglobulin"/>
    <property type="match status" value="3"/>
</dbReference>
<dbReference type="Gene3D" id="2.60.40.10">
    <property type="entry name" value="Immunoglobulins"/>
    <property type="match status" value="3"/>
</dbReference>
<feature type="domain" description="Ig-like" evidence="5">
    <location>
        <begin position="284"/>
        <end position="380"/>
    </location>
</feature>
<comment type="caution">
    <text evidence="6">The sequence shown here is derived from an EMBL/GenBank/DDBJ whole genome shotgun (WGS) entry which is preliminary data.</text>
</comment>
<name>A0AAD3MY72_LATJO</name>
<evidence type="ECO:0000313" key="6">
    <source>
        <dbReference type="EMBL" id="GLD62021.1"/>
    </source>
</evidence>
<keyword evidence="7" id="KW-1185">Reference proteome</keyword>
<evidence type="ECO:0000259" key="5">
    <source>
        <dbReference type="PROSITE" id="PS50835"/>
    </source>
</evidence>
<accession>A0AAD3MY72</accession>
<dbReference type="SMART" id="SM00408">
    <property type="entry name" value="IGc2"/>
    <property type="match status" value="2"/>
</dbReference>
<dbReference type="EMBL" id="BRZM01000049">
    <property type="protein sequence ID" value="GLD62021.1"/>
    <property type="molecule type" value="Genomic_DNA"/>
</dbReference>
<keyword evidence="4" id="KW-0732">Signal</keyword>
<dbReference type="InterPro" id="IPR003599">
    <property type="entry name" value="Ig_sub"/>
</dbReference>
<dbReference type="AlphaFoldDB" id="A0AAD3MY72"/>
<organism evidence="6 7">
    <name type="scientific">Lates japonicus</name>
    <name type="common">Japanese lates</name>
    <dbReference type="NCBI Taxonomy" id="270547"/>
    <lineage>
        <taxon>Eukaryota</taxon>
        <taxon>Metazoa</taxon>
        <taxon>Chordata</taxon>
        <taxon>Craniata</taxon>
        <taxon>Vertebrata</taxon>
        <taxon>Euteleostomi</taxon>
        <taxon>Actinopterygii</taxon>
        <taxon>Neopterygii</taxon>
        <taxon>Teleostei</taxon>
        <taxon>Neoteleostei</taxon>
        <taxon>Acanthomorphata</taxon>
        <taxon>Carangaria</taxon>
        <taxon>Carangaria incertae sedis</taxon>
        <taxon>Centropomidae</taxon>
        <taxon>Lates</taxon>
    </lineage>
</organism>
<dbReference type="PANTHER" id="PTHR15360">
    <property type="entry name" value="PLATELET-DERIVED GROWTH FACTOR RECEPTOR LIKE"/>
    <property type="match status" value="1"/>
</dbReference>
<feature type="region of interest" description="Disordered" evidence="3">
    <location>
        <begin position="379"/>
        <end position="420"/>
    </location>
</feature>
<protein>
    <recommendedName>
        <fullName evidence="2">Platelet-derived growth factor receptor-like protein</fullName>
    </recommendedName>
</protein>
<dbReference type="InterPro" id="IPR013783">
    <property type="entry name" value="Ig-like_fold"/>
</dbReference>
<evidence type="ECO:0000313" key="7">
    <source>
        <dbReference type="Proteomes" id="UP001279410"/>
    </source>
</evidence>
<evidence type="ECO:0000256" key="4">
    <source>
        <dbReference type="SAM" id="SignalP"/>
    </source>
</evidence>
<dbReference type="SMART" id="SM00409">
    <property type="entry name" value="IG"/>
    <property type="match status" value="3"/>
</dbReference>
<feature type="chain" id="PRO_5042228659" description="Platelet-derived growth factor receptor-like protein" evidence="4">
    <location>
        <begin position="31"/>
        <end position="517"/>
    </location>
</feature>
<proteinExistence type="predicted"/>
<evidence type="ECO:0000256" key="1">
    <source>
        <dbReference type="ARBA" id="ARBA00011360"/>
    </source>
</evidence>
<feature type="signal peptide" evidence="4">
    <location>
        <begin position="1"/>
        <end position="30"/>
    </location>
</feature>